<dbReference type="SMART" id="SM00267">
    <property type="entry name" value="GGDEF"/>
    <property type="match status" value="1"/>
</dbReference>
<keyword evidence="4" id="KW-0175">Coiled coil</keyword>
<keyword evidence="3" id="KW-0802">TPR repeat</keyword>
<dbReference type="InterPro" id="IPR011990">
    <property type="entry name" value="TPR-like_helical_dom_sf"/>
</dbReference>
<dbReference type="InterPro" id="IPR019734">
    <property type="entry name" value="TPR_rpt"/>
</dbReference>
<dbReference type="CDD" id="cd01949">
    <property type="entry name" value="GGDEF"/>
    <property type="match status" value="1"/>
</dbReference>
<keyword evidence="5" id="KW-1133">Transmembrane helix</keyword>
<keyword evidence="5" id="KW-0812">Transmembrane</keyword>
<dbReference type="PROSITE" id="PS50005">
    <property type="entry name" value="TPR"/>
    <property type="match status" value="1"/>
</dbReference>
<evidence type="ECO:0000313" key="9">
    <source>
        <dbReference type="Proteomes" id="UP000191820"/>
    </source>
</evidence>
<evidence type="ECO:0000256" key="4">
    <source>
        <dbReference type="SAM" id="Coils"/>
    </source>
</evidence>
<dbReference type="Gene3D" id="3.30.70.270">
    <property type="match status" value="1"/>
</dbReference>
<dbReference type="InterPro" id="IPR029787">
    <property type="entry name" value="Nucleotide_cyclase"/>
</dbReference>
<gene>
    <name evidence="8" type="ORF">SJ2017_0585</name>
</gene>
<proteinExistence type="predicted"/>
<dbReference type="Gene3D" id="1.25.40.10">
    <property type="entry name" value="Tetratricopeptide repeat domain"/>
    <property type="match status" value="2"/>
</dbReference>
<name>A0ABM6JHI9_9GAMM</name>
<dbReference type="Proteomes" id="UP000191820">
    <property type="component" value="Chromosome"/>
</dbReference>
<dbReference type="InterPro" id="IPR000160">
    <property type="entry name" value="GGDEF_dom"/>
</dbReference>
<dbReference type="EC" id="2.7.7.65" evidence="1"/>
<feature type="chain" id="PRO_5045156916" description="diguanylate cyclase" evidence="6">
    <location>
        <begin position="29"/>
        <end position="655"/>
    </location>
</feature>
<feature type="transmembrane region" description="Helical" evidence="5">
    <location>
        <begin position="446"/>
        <end position="466"/>
    </location>
</feature>
<sequence>MKQLFCISAKKMLFCILGLCGFSLTLSANELVFDPLLTINNSQQGRQLVELYFQAENSPDNTFNTITSMNTSGVFDNNVFYTAVYYRILHNIAVAKSDLDAASQSAEKLFEYGQSQQLDWILAEGLTLKGILAARQGESKQAFDYIEQAIVICESIHYERLLARALNTRGILHSRNLDYEASLSDYQKAISLLDESNQYHFLGRIYSNISVVYSRLKDWQNAIEYNQKAAELLLKDDNISYELLVVLYSNASNLMLQVNDIAAATDFSHKSTVAARQSDNVQLIVNALWTEAELLLQQQHMSQAEPIILECLSLAHGALDPLASKQCLYGLSEVRFSQKNYEQATEYANQLLLDFEDINNQDWLLKTHQLLAQIYQETAQYPEALAHLTTYYEGTQRQLFDKREKQIYELQVKFDAQLQDEKIALLTAENNLKAATLEKKELQEKLWVIVFSGLTIGIALLIHRYTSNKKRISTLRSTNKNLYIQSNKDPLTGLYNRRFVNNFVEHNITKTGVEYYSVLILDCDLFKKINDTHGHDAGDEVLMACATRLQNRIRANDVLARWGGEEFLILLALESDELQQHILERFNQVIADTPVEYSGHSLKVTISIGATKPILSSELVQHWQHYLTLADSALYQAKSHGRNCAFIDGAIIEAS</sequence>
<evidence type="ECO:0000256" key="5">
    <source>
        <dbReference type="SAM" id="Phobius"/>
    </source>
</evidence>
<evidence type="ECO:0000313" key="8">
    <source>
        <dbReference type="EMBL" id="ARD20923.1"/>
    </source>
</evidence>
<keyword evidence="6" id="KW-0732">Signal</keyword>
<accession>A0ABM6JHI9</accession>
<evidence type="ECO:0000256" key="2">
    <source>
        <dbReference type="ARBA" id="ARBA00034247"/>
    </source>
</evidence>
<dbReference type="PANTHER" id="PTHR45138:SF9">
    <property type="entry name" value="DIGUANYLATE CYCLASE DGCM-RELATED"/>
    <property type="match status" value="1"/>
</dbReference>
<dbReference type="Pfam" id="PF00990">
    <property type="entry name" value="GGDEF"/>
    <property type="match status" value="1"/>
</dbReference>
<dbReference type="InterPro" id="IPR050469">
    <property type="entry name" value="Diguanylate_Cyclase"/>
</dbReference>
<dbReference type="PANTHER" id="PTHR45138">
    <property type="entry name" value="REGULATORY COMPONENTS OF SENSORY TRANSDUCTION SYSTEM"/>
    <property type="match status" value="1"/>
</dbReference>
<dbReference type="NCBIfam" id="TIGR00254">
    <property type="entry name" value="GGDEF"/>
    <property type="match status" value="1"/>
</dbReference>
<feature type="signal peptide" evidence="6">
    <location>
        <begin position="1"/>
        <end position="28"/>
    </location>
</feature>
<feature type="repeat" description="TPR" evidence="3">
    <location>
        <begin position="163"/>
        <end position="196"/>
    </location>
</feature>
<evidence type="ECO:0000256" key="3">
    <source>
        <dbReference type="PROSITE-ProRule" id="PRU00339"/>
    </source>
</evidence>
<dbReference type="PROSITE" id="PS50887">
    <property type="entry name" value="GGDEF"/>
    <property type="match status" value="1"/>
</dbReference>
<dbReference type="EMBL" id="CP020472">
    <property type="protein sequence ID" value="ARD20923.1"/>
    <property type="molecule type" value="Genomic_DNA"/>
</dbReference>
<keyword evidence="9" id="KW-1185">Reference proteome</keyword>
<keyword evidence="5" id="KW-0472">Membrane</keyword>
<protein>
    <recommendedName>
        <fullName evidence="1">diguanylate cyclase</fullName>
        <ecNumber evidence="1">2.7.7.65</ecNumber>
    </recommendedName>
</protein>
<evidence type="ECO:0000256" key="6">
    <source>
        <dbReference type="SAM" id="SignalP"/>
    </source>
</evidence>
<comment type="catalytic activity">
    <reaction evidence="2">
        <text>2 GTP = 3',3'-c-di-GMP + 2 diphosphate</text>
        <dbReference type="Rhea" id="RHEA:24898"/>
        <dbReference type="ChEBI" id="CHEBI:33019"/>
        <dbReference type="ChEBI" id="CHEBI:37565"/>
        <dbReference type="ChEBI" id="CHEBI:58805"/>
        <dbReference type="EC" id="2.7.7.65"/>
    </reaction>
</comment>
<evidence type="ECO:0000259" key="7">
    <source>
        <dbReference type="PROSITE" id="PS50887"/>
    </source>
</evidence>
<organism evidence="8 9">
    <name type="scientific">Shewanella japonica</name>
    <dbReference type="NCBI Taxonomy" id="93973"/>
    <lineage>
        <taxon>Bacteria</taxon>
        <taxon>Pseudomonadati</taxon>
        <taxon>Pseudomonadota</taxon>
        <taxon>Gammaproteobacteria</taxon>
        <taxon>Alteromonadales</taxon>
        <taxon>Shewanellaceae</taxon>
        <taxon>Shewanella</taxon>
    </lineage>
</organism>
<feature type="coiled-coil region" evidence="4">
    <location>
        <begin position="418"/>
        <end position="445"/>
    </location>
</feature>
<dbReference type="SMART" id="SM00028">
    <property type="entry name" value="TPR"/>
    <property type="match status" value="3"/>
</dbReference>
<dbReference type="InterPro" id="IPR043128">
    <property type="entry name" value="Rev_trsase/Diguanyl_cyclase"/>
</dbReference>
<evidence type="ECO:0000256" key="1">
    <source>
        <dbReference type="ARBA" id="ARBA00012528"/>
    </source>
</evidence>
<dbReference type="SUPFAM" id="SSF55073">
    <property type="entry name" value="Nucleotide cyclase"/>
    <property type="match status" value="1"/>
</dbReference>
<feature type="domain" description="GGDEF" evidence="7">
    <location>
        <begin position="514"/>
        <end position="650"/>
    </location>
</feature>
<reference evidence="8 9" key="1">
    <citation type="submission" date="2017-03" db="EMBL/GenBank/DDBJ databases">
        <title>Genome sequencing of Shewanella japonica KCTC 22435.</title>
        <authorList>
            <person name="Kim K.M."/>
        </authorList>
    </citation>
    <scope>NUCLEOTIDE SEQUENCE [LARGE SCALE GENOMIC DNA]</scope>
    <source>
        <strain evidence="8 9">KCTC 22435</strain>
    </source>
</reference>
<dbReference type="SUPFAM" id="SSF48452">
    <property type="entry name" value="TPR-like"/>
    <property type="match status" value="2"/>
</dbReference>